<evidence type="ECO:0000259" key="4">
    <source>
        <dbReference type="PROSITE" id="PS01124"/>
    </source>
</evidence>
<name>A0AA48I4J0_9ALTE</name>
<dbReference type="PANTHER" id="PTHR46796:SF7">
    <property type="entry name" value="ARAC FAMILY TRANSCRIPTIONAL REGULATOR"/>
    <property type="match status" value="1"/>
</dbReference>
<dbReference type="SUPFAM" id="SSF51182">
    <property type="entry name" value="RmlC-like cupins"/>
    <property type="match status" value="1"/>
</dbReference>
<organism evidence="5 6">
    <name type="scientific">Planctobacterium marinum</name>
    <dbReference type="NCBI Taxonomy" id="1631968"/>
    <lineage>
        <taxon>Bacteria</taxon>
        <taxon>Pseudomonadati</taxon>
        <taxon>Pseudomonadota</taxon>
        <taxon>Gammaproteobacteria</taxon>
        <taxon>Alteromonadales</taxon>
        <taxon>Alteromonadaceae</taxon>
        <taxon>Planctobacterium</taxon>
    </lineage>
</organism>
<evidence type="ECO:0000256" key="1">
    <source>
        <dbReference type="ARBA" id="ARBA00023015"/>
    </source>
</evidence>
<dbReference type="SUPFAM" id="SSF46689">
    <property type="entry name" value="Homeodomain-like"/>
    <property type="match status" value="1"/>
</dbReference>
<sequence>MQIVHYFLVMSTAKYNELLHYLKLESVYYSRSLFGGVNWAVNVPAYPDTSMFHILVSGSCLVKLDQIELLLKPGDVVFFPAAKGHFVMGNENTDASDLYSLPVKKISDLYETLELNSEASEKTVLLCGVVKIRHPSGEMLLNDMPPIIHVQREHHLFSSVMEGIVNLIFQEAEANFLGGETVITRLVDILMIQTIRQWVMKGDEYHGQWLKALKDPKIGKSLSLIHQHPEITWTIESLGKDVGMSRTAFATQFTLLVGDTPMNYLTSWRMNLAELRIKSGEKVTLDFIESLGYQSESSFRRAFKKIKGYTTSNIPKELPI</sequence>
<accession>A0AA48I4J0</accession>
<dbReference type="InterPro" id="IPR018060">
    <property type="entry name" value="HTH_AraC"/>
</dbReference>
<keyword evidence="1" id="KW-0805">Transcription regulation</keyword>
<dbReference type="InterPro" id="IPR011051">
    <property type="entry name" value="RmlC_Cupin_sf"/>
</dbReference>
<protein>
    <submittedName>
        <fullName evidence="5">AraC family transcriptional regulator</fullName>
    </submittedName>
</protein>
<keyword evidence="3" id="KW-0804">Transcription</keyword>
<dbReference type="RefSeq" id="WP_338291783.1">
    <property type="nucleotide sequence ID" value="NZ_AP027272.1"/>
</dbReference>
<evidence type="ECO:0000313" key="6">
    <source>
        <dbReference type="Proteomes" id="UP001333710"/>
    </source>
</evidence>
<dbReference type="KEGG" id="pmaw:MACH26_13110"/>
<keyword evidence="6" id="KW-1185">Reference proteome</keyword>
<dbReference type="Pfam" id="PF12833">
    <property type="entry name" value="HTH_18"/>
    <property type="match status" value="1"/>
</dbReference>
<dbReference type="EMBL" id="AP027272">
    <property type="protein sequence ID" value="BDX05790.1"/>
    <property type="molecule type" value="Genomic_DNA"/>
</dbReference>
<gene>
    <name evidence="5" type="primary">araC</name>
    <name evidence="5" type="ORF">MACH26_13110</name>
</gene>
<dbReference type="PANTHER" id="PTHR46796">
    <property type="entry name" value="HTH-TYPE TRANSCRIPTIONAL ACTIVATOR RHAS-RELATED"/>
    <property type="match status" value="1"/>
</dbReference>
<dbReference type="Proteomes" id="UP001333710">
    <property type="component" value="Chromosome"/>
</dbReference>
<dbReference type="AlphaFoldDB" id="A0AA48I4J0"/>
<dbReference type="Gene3D" id="1.10.10.60">
    <property type="entry name" value="Homeodomain-like"/>
    <property type="match status" value="2"/>
</dbReference>
<dbReference type="InterPro" id="IPR050204">
    <property type="entry name" value="AraC_XylS_family_regulators"/>
</dbReference>
<dbReference type="GO" id="GO:0043565">
    <property type="term" value="F:sequence-specific DNA binding"/>
    <property type="evidence" value="ECO:0007669"/>
    <property type="project" value="InterPro"/>
</dbReference>
<dbReference type="SMART" id="SM00342">
    <property type="entry name" value="HTH_ARAC"/>
    <property type="match status" value="1"/>
</dbReference>
<dbReference type="Pfam" id="PF12852">
    <property type="entry name" value="Cupin_6"/>
    <property type="match status" value="1"/>
</dbReference>
<evidence type="ECO:0000313" key="5">
    <source>
        <dbReference type="EMBL" id="BDX05790.1"/>
    </source>
</evidence>
<feature type="domain" description="HTH araC/xylS-type" evidence="4">
    <location>
        <begin position="219"/>
        <end position="317"/>
    </location>
</feature>
<proteinExistence type="predicted"/>
<keyword evidence="2" id="KW-0238">DNA-binding</keyword>
<dbReference type="InterPro" id="IPR009057">
    <property type="entry name" value="Homeodomain-like_sf"/>
</dbReference>
<dbReference type="PROSITE" id="PS01124">
    <property type="entry name" value="HTH_ARAC_FAMILY_2"/>
    <property type="match status" value="1"/>
</dbReference>
<reference evidence="5" key="1">
    <citation type="submission" date="2023-01" db="EMBL/GenBank/DDBJ databases">
        <title>Complete genome sequence of Planctobacterium marinum strain Dej080120_11.</title>
        <authorList>
            <person name="Ueki S."/>
            <person name="Maruyama F."/>
        </authorList>
    </citation>
    <scope>NUCLEOTIDE SEQUENCE</scope>
    <source>
        <strain evidence="5">Dej080120_11</strain>
    </source>
</reference>
<dbReference type="GO" id="GO:0003700">
    <property type="term" value="F:DNA-binding transcription factor activity"/>
    <property type="evidence" value="ECO:0007669"/>
    <property type="project" value="InterPro"/>
</dbReference>
<evidence type="ECO:0000256" key="3">
    <source>
        <dbReference type="ARBA" id="ARBA00023163"/>
    </source>
</evidence>
<dbReference type="InterPro" id="IPR032783">
    <property type="entry name" value="AraC_lig"/>
</dbReference>
<evidence type="ECO:0000256" key="2">
    <source>
        <dbReference type="ARBA" id="ARBA00023125"/>
    </source>
</evidence>